<keyword evidence="1" id="KW-1133">Transmembrane helix</keyword>
<comment type="caution">
    <text evidence="2">The sequence shown here is derived from an EMBL/GenBank/DDBJ whole genome shotgun (WGS) entry which is preliminary data.</text>
</comment>
<keyword evidence="1" id="KW-0812">Transmembrane</keyword>
<evidence type="ECO:0000313" key="2">
    <source>
        <dbReference type="EMBL" id="ORY06525.1"/>
    </source>
</evidence>
<dbReference type="STRING" id="1231657.A0A1Y1Z9Q9"/>
<keyword evidence="3" id="KW-1185">Reference proteome</keyword>
<organism evidence="2 3">
    <name type="scientific">Clohesyomyces aquaticus</name>
    <dbReference type="NCBI Taxonomy" id="1231657"/>
    <lineage>
        <taxon>Eukaryota</taxon>
        <taxon>Fungi</taxon>
        <taxon>Dikarya</taxon>
        <taxon>Ascomycota</taxon>
        <taxon>Pezizomycotina</taxon>
        <taxon>Dothideomycetes</taxon>
        <taxon>Pleosporomycetidae</taxon>
        <taxon>Pleosporales</taxon>
        <taxon>Lindgomycetaceae</taxon>
        <taxon>Clohesyomyces</taxon>
    </lineage>
</organism>
<evidence type="ECO:0000256" key="1">
    <source>
        <dbReference type="SAM" id="Phobius"/>
    </source>
</evidence>
<proteinExistence type="predicted"/>
<feature type="transmembrane region" description="Helical" evidence="1">
    <location>
        <begin position="256"/>
        <end position="278"/>
    </location>
</feature>
<dbReference type="EMBL" id="MCFA01000116">
    <property type="protein sequence ID" value="ORY06525.1"/>
    <property type="molecule type" value="Genomic_DNA"/>
</dbReference>
<reference evidence="2 3" key="1">
    <citation type="submission" date="2016-07" db="EMBL/GenBank/DDBJ databases">
        <title>Pervasive Adenine N6-methylation of Active Genes in Fungi.</title>
        <authorList>
            <consortium name="DOE Joint Genome Institute"/>
            <person name="Mondo S.J."/>
            <person name="Dannebaum R.O."/>
            <person name="Kuo R.C."/>
            <person name="Labutti K."/>
            <person name="Haridas S."/>
            <person name="Kuo A."/>
            <person name="Salamov A."/>
            <person name="Ahrendt S.R."/>
            <person name="Lipzen A."/>
            <person name="Sullivan W."/>
            <person name="Andreopoulos W.B."/>
            <person name="Clum A."/>
            <person name="Lindquist E."/>
            <person name="Daum C."/>
            <person name="Ramamoorthy G.K."/>
            <person name="Gryganskyi A."/>
            <person name="Culley D."/>
            <person name="Magnuson J.K."/>
            <person name="James T.Y."/>
            <person name="O'Malley M.A."/>
            <person name="Stajich J.E."/>
            <person name="Spatafora J.W."/>
            <person name="Visel A."/>
            <person name="Grigoriev I.V."/>
        </authorList>
    </citation>
    <scope>NUCLEOTIDE SEQUENCE [LARGE SCALE GENOMIC DNA]</scope>
    <source>
        <strain evidence="2 3">CBS 115471</strain>
    </source>
</reference>
<evidence type="ECO:0000313" key="3">
    <source>
        <dbReference type="Proteomes" id="UP000193144"/>
    </source>
</evidence>
<name>A0A1Y1Z9Q9_9PLEO</name>
<keyword evidence="1" id="KW-0472">Membrane</keyword>
<sequence length="302" mass="34414">MAASREAQAILAHLLSKLQETDSKYFPRYGKWVQSHESLDEFLMRCLRPEVLRFLQLGSGTIDAMRNIGGDLKFEGRGIYVHGILGLDKRVRAYIGQSTSLSTRFKQHWNFRYRRDNPSLHYYGVQHSTFDTFSVLATLPSSTSPGFGNLPGMSRPDLVLNILEMWCCLLFRSLPMKTLDEFLPPGYIAKPSLPWPLNIANPLDHGDQQKRDWVDLSGSQDTLINEYLNQKVQKVEQKVDRQDRHPSHFRSDEIDGIVLTPGAVIVLSAAIIFGFFLIRKSMNPQIVRPPLPPPPKPKGWWG</sequence>
<dbReference type="OrthoDB" id="5412936at2759"/>
<gene>
    <name evidence="2" type="ORF">BCR34DRAFT_571323</name>
</gene>
<accession>A0A1Y1Z9Q9</accession>
<dbReference type="Proteomes" id="UP000193144">
    <property type="component" value="Unassembled WGS sequence"/>
</dbReference>
<dbReference type="AlphaFoldDB" id="A0A1Y1Z9Q9"/>
<protein>
    <submittedName>
        <fullName evidence="2">Uncharacterized protein</fullName>
    </submittedName>
</protein>